<gene>
    <name evidence="9 13" type="primary">der</name>
    <name evidence="13" type="ORF">IAC61_00245</name>
</gene>
<accession>A0A9D9DDR9</accession>
<feature type="binding site" evidence="9">
    <location>
        <begin position="10"/>
        <end position="17"/>
    </location>
    <ligand>
        <name>GTP</name>
        <dbReference type="ChEBI" id="CHEBI:37565"/>
        <label>1</label>
    </ligand>
</feature>
<dbReference type="AlphaFoldDB" id="A0A9D9DDR9"/>
<dbReference type="InterPro" id="IPR032859">
    <property type="entry name" value="KH_dom-like"/>
</dbReference>
<dbReference type="InterPro" id="IPR031166">
    <property type="entry name" value="G_ENGA"/>
</dbReference>
<dbReference type="InterPro" id="IPR027417">
    <property type="entry name" value="P-loop_NTPase"/>
</dbReference>
<dbReference type="CDD" id="cd01894">
    <property type="entry name" value="EngA1"/>
    <property type="match status" value="1"/>
</dbReference>
<dbReference type="SUPFAM" id="SSF52540">
    <property type="entry name" value="P-loop containing nucleoside triphosphate hydrolases"/>
    <property type="match status" value="2"/>
</dbReference>
<keyword evidence="3 9" id="KW-0690">Ribosome biogenesis</keyword>
<evidence type="ECO:0000256" key="6">
    <source>
        <dbReference type="ARBA" id="ARBA00023134"/>
    </source>
</evidence>
<feature type="binding site" evidence="9">
    <location>
        <begin position="57"/>
        <end position="61"/>
    </location>
    <ligand>
        <name>GTP</name>
        <dbReference type="ChEBI" id="CHEBI:37565"/>
        <label>1</label>
    </ligand>
</feature>
<dbReference type="InterPro" id="IPR006073">
    <property type="entry name" value="GTP-bd"/>
</dbReference>
<dbReference type="EMBL" id="JADINA010000002">
    <property type="protein sequence ID" value="MBO8425733.1"/>
    <property type="molecule type" value="Genomic_DNA"/>
</dbReference>
<dbReference type="GO" id="GO:0042254">
    <property type="term" value="P:ribosome biogenesis"/>
    <property type="evidence" value="ECO:0007669"/>
    <property type="project" value="UniProtKB-KW"/>
</dbReference>
<dbReference type="CDD" id="cd01895">
    <property type="entry name" value="EngA2"/>
    <property type="match status" value="1"/>
</dbReference>
<comment type="caution">
    <text evidence="13">The sequence shown here is derived from an EMBL/GenBank/DDBJ whole genome shotgun (WGS) entry which is preliminary data.</text>
</comment>
<protein>
    <recommendedName>
        <fullName evidence="2 9">GTPase Der</fullName>
    </recommendedName>
    <alternativeName>
        <fullName evidence="7 9">GTP-binding protein EngA</fullName>
    </alternativeName>
</protein>
<dbReference type="InterPro" id="IPR016484">
    <property type="entry name" value="GTPase_Der"/>
</dbReference>
<proteinExistence type="inferred from homology"/>
<evidence type="ECO:0000313" key="13">
    <source>
        <dbReference type="EMBL" id="MBO8425733.1"/>
    </source>
</evidence>
<dbReference type="PANTHER" id="PTHR43834:SF6">
    <property type="entry name" value="GTPASE DER"/>
    <property type="match status" value="1"/>
</dbReference>
<dbReference type="FunFam" id="3.30.300.20:FF:000004">
    <property type="entry name" value="GTPase Der"/>
    <property type="match status" value="1"/>
</dbReference>
<reference evidence="13" key="2">
    <citation type="journal article" date="2021" name="PeerJ">
        <title>Extensive microbial diversity within the chicken gut microbiome revealed by metagenomics and culture.</title>
        <authorList>
            <person name="Gilroy R."/>
            <person name="Ravi A."/>
            <person name="Getino M."/>
            <person name="Pursley I."/>
            <person name="Horton D.L."/>
            <person name="Alikhan N.F."/>
            <person name="Baker D."/>
            <person name="Gharbi K."/>
            <person name="Hall N."/>
            <person name="Watson M."/>
            <person name="Adriaenssens E.M."/>
            <person name="Foster-Nyarko E."/>
            <person name="Jarju S."/>
            <person name="Secka A."/>
            <person name="Antonio M."/>
            <person name="Oren A."/>
            <person name="Chaudhuri R.R."/>
            <person name="La Ragione R."/>
            <person name="Hildebrand F."/>
            <person name="Pallen M.J."/>
        </authorList>
    </citation>
    <scope>NUCLEOTIDE SEQUENCE</scope>
    <source>
        <strain evidence="13">17113</strain>
    </source>
</reference>
<feature type="domain" description="EngA-type G" evidence="12">
    <location>
        <begin position="4"/>
        <end position="167"/>
    </location>
</feature>
<dbReference type="PROSITE" id="PS51712">
    <property type="entry name" value="G_ENGA"/>
    <property type="match status" value="2"/>
</dbReference>
<evidence type="ECO:0000256" key="3">
    <source>
        <dbReference type="ARBA" id="ARBA00022517"/>
    </source>
</evidence>
<comment type="similarity">
    <text evidence="1 9 10 11">Belongs to the TRAFAC class TrmE-Era-EngA-EngB-Septin-like GTPase superfamily. EngA (Der) GTPase family.</text>
</comment>
<dbReference type="HAMAP" id="MF_00195">
    <property type="entry name" value="GTPase_Der"/>
    <property type="match status" value="1"/>
</dbReference>
<evidence type="ECO:0000256" key="10">
    <source>
        <dbReference type="PROSITE-ProRule" id="PRU01049"/>
    </source>
</evidence>
<dbReference type="Gene3D" id="3.30.300.20">
    <property type="match status" value="1"/>
</dbReference>
<feature type="binding site" evidence="9">
    <location>
        <begin position="119"/>
        <end position="122"/>
    </location>
    <ligand>
        <name>GTP</name>
        <dbReference type="ChEBI" id="CHEBI:37565"/>
        <label>1</label>
    </ligand>
</feature>
<evidence type="ECO:0000256" key="5">
    <source>
        <dbReference type="ARBA" id="ARBA00022741"/>
    </source>
</evidence>
<dbReference type="PIRSF" id="PIRSF006485">
    <property type="entry name" value="GTP-binding_EngA"/>
    <property type="match status" value="1"/>
</dbReference>
<comment type="function">
    <text evidence="8 9 11">GTPase that plays an essential role in the late steps of ribosome biogenesis.</text>
</comment>
<feature type="domain" description="EngA-type G" evidence="12">
    <location>
        <begin position="175"/>
        <end position="349"/>
    </location>
</feature>
<name>A0A9D9DDR9_9FIRM</name>
<evidence type="ECO:0000256" key="11">
    <source>
        <dbReference type="RuleBase" id="RU004481"/>
    </source>
</evidence>
<dbReference type="GO" id="GO:0005525">
    <property type="term" value="F:GTP binding"/>
    <property type="evidence" value="ECO:0007669"/>
    <property type="project" value="UniProtKB-UniRule"/>
</dbReference>
<sequence length="434" mass="47621">MPLGLVALVGAPNVGKSTIFNRMVGQRASIVEDTPGVTRDRLYGSAEWLMRRFRVVDTGGVEIASAPFQTEIRAQVQIAIEEADVIVFVVDGKMGLSGDDRAVAKMLYKSGKPIILAVNKIDNIEKLADASEFYALGLGDPLAVSGAHGIGIGDLLDRVISLLPEAEEDDYPGAISFCFIGRPNVGKSSLTNAILGQERVIVNSLAGTTRDSIDTPFCSPLGNFVAIDTAGLVKKGRIYESIDKYAALRAMRAIDRSQVAVLVIDAEKGILDQDRHVAGYALEAKKAIVIAVNKWDAHAPGAMQQQFEEEIRTRFKFLSFAKVVFTSAKTGRNLDAILPSVKEAYEASCRRIPTSVLNKIVSDAQQMNPTPEFNHGRLKIVYANQVGTNPPTFVFFCNNPEYAHFSYTRYLENRLRETFDFTGTPIHIIYRQRS</sequence>
<organism evidence="13 14">
    <name type="scientific">Candidatus Alloenteromonas pullistercoris</name>
    <dbReference type="NCBI Taxonomy" id="2840785"/>
    <lineage>
        <taxon>Bacteria</taxon>
        <taxon>Bacillati</taxon>
        <taxon>Bacillota</taxon>
        <taxon>Bacillota incertae sedis</taxon>
        <taxon>Candidatus Alloenteromonas</taxon>
    </lineage>
</organism>
<keyword evidence="6 9" id="KW-0342">GTP-binding</keyword>
<dbReference type="InterPro" id="IPR015946">
    <property type="entry name" value="KH_dom-like_a/b"/>
</dbReference>
<evidence type="ECO:0000256" key="1">
    <source>
        <dbReference type="ARBA" id="ARBA00008279"/>
    </source>
</evidence>
<evidence type="ECO:0000259" key="12">
    <source>
        <dbReference type="PROSITE" id="PS51712"/>
    </source>
</evidence>
<keyword evidence="4 11" id="KW-0677">Repeat</keyword>
<dbReference type="GO" id="GO:0043022">
    <property type="term" value="F:ribosome binding"/>
    <property type="evidence" value="ECO:0007669"/>
    <property type="project" value="TreeGrafter"/>
</dbReference>
<dbReference type="InterPro" id="IPR005225">
    <property type="entry name" value="Small_GTP-bd"/>
</dbReference>
<evidence type="ECO:0000256" key="4">
    <source>
        <dbReference type="ARBA" id="ARBA00022737"/>
    </source>
</evidence>
<evidence type="ECO:0000256" key="9">
    <source>
        <dbReference type="HAMAP-Rule" id="MF_00195"/>
    </source>
</evidence>
<evidence type="ECO:0000256" key="7">
    <source>
        <dbReference type="ARBA" id="ARBA00032345"/>
    </source>
</evidence>
<evidence type="ECO:0000313" key="14">
    <source>
        <dbReference type="Proteomes" id="UP000823634"/>
    </source>
</evidence>
<reference evidence="13" key="1">
    <citation type="submission" date="2020-10" db="EMBL/GenBank/DDBJ databases">
        <authorList>
            <person name="Gilroy R."/>
        </authorList>
    </citation>
    <scope>NUCLEOTIDE SEQUENCE</scope>
    <source>
        <strain evidence="13">17113</strain>
    </source>
</reference>
<dbReference type="NCBIfam" id="TIGR00231">
    <property type="entry name" value="small_GTP"/>
    <property type="match status" value="2"/>
</dbReference>
<evidence type="ECO:0000256" key="2">
    <source>
        <dbReference type="ARBA" id="ARBA00020953"/>
    </source>
</evidence>
<comment type="subunit">
    <text evidence="9">Associates with the 50S ribosomal subunit.</text>
</comment>
<dbReference type="Pfam" id="PF01926">
    <property type="entry name" value="MMR_HSR1"/>
    <property type="match status" value="2"/>
</dbReference>
<dbReference type="PRINTS" id="PR00326">
    <property type="entry name" value="GTP1OBG"/>
</dbReference>
<dbReference type="Gene3D" id="3.40.50.300">
    <property type="entry name" value="P-loop containing nucleotide triphosphate hydrolases"/>
    <property type="match status" value="2"/>
</dbReference>
<dbReference type="FunFam" id="3.40.50.300:FF:000040">
    <property type="entry name" value="GTPase Der"/>
    <property type="match status" value="1"/>
</dbReference>
<dbReference type="Pfam" id="PF14714">
    <property type="entry name" value="KH_dom-like"/>
    <property type="match status" value="1"/>
</dbReference>
<feature type="binding site" evidence="9">
    <location>
        <begin position="293"/>
        <end position="296"/>
    </location>
    <ligand>
        <name>GTP</name>
        <dbReference type="ChEBI" id="CHEBI:37565"/>
        <label>2</label>
    </ligand>
</feature>
<dbReference type="FunFam" id="3.40.50.300:FF:000057">
    <property type="entry name" value="GTPase Der"/>
    <property type="match status" value="1"/>
</dbReference>
<feature type="binding site" evidence="9">
    <location>
        <begin position="181"/>
        <end position="188"/>
    </location>
    <ligand>
        <name>GTP</name>
        <dbReference type="ChEBI" id="CHEBI:37565"/>
        <label>2</label>
    </ligand>
</feature>
<evidence type="ECO:0000256" key="8">
    <source>
        <dbReference type="ARBA" id="ARBA00053470"/>
    </source>
</evidence>
<feature type="binding site" evidence="9">
    <location>
        <begin position="228"/>
        <end position="232"/>
    </location>
    <ligand>
        <name>GTP</name>
        <dbReference type="ChEBI" id="CHEBI:37565"/>
        <label>2</label>
    </ligand>
</feature>
<dbReference type="NCBIfam" id="TIGR03594">
    <property type="entry name" value="GTPase_EngA"/>
    <property type="match status" value="1"/>
</dbReference>
<keyword evidence="5 9" id="KW-0547">Nucleotide-binding</keyword>
<dbReference type="Proteomes" id="UP000823634">
    <property type="component" value="Unassembled WGS sequence"/>
</dbReference>
<dbReference type="PANTHER" id="PTHR43834">
    <property type="entry name" value="GTPASE DER"/>
    <property type="match status" value="1"/>
</dbReference>